<evidence type="ECO:0000256" key="10">
    <source>
        <dbReference type="ARBA" id="ARBA00022989"/>
    </source>
</evidence>
<evidence type="ECO:0000313" key="15">
    <source>
        <dbReference type="EMBL" id="TKD10020.1"/>
    </source>
</evidence>
<keyword evidence="6" id="KW-0808">Transferase</keyword>
<keyword evidence="9" id="KW-0256">Endoplasmic reticulum</keyword>
<dbReference type="AlphaFoldDB" id="A0A4U1JH46"/>
<feature type="region of interest" description="Disordered" evidence="14">
    <location>
        <begin position="18"/>
        <end position="45"/>
    </location>
</feature>
<comment type="caution">
    <text evidence="15">The sequence shown here is derived from an EMBL/GenBank/DDBJ whole genome shotgun (WGS) entry which is preliminary data.</text>
</comment>
<evidence type="ECO:0000256" key="11">
    <source>
        <dbReference type="ARBA" id="ARBA00023098"/>
    </source>
</evidence>
<dbReference type="OrthoDB" id="5496738at2"/>
<evidence type="ECO:0000313" key="16">
    <source>
        <dbReference type="Proteomes" id="UP000309215"/>
    </source>
</evidence>
<keyword evidence="13" id="KW-0012">Acyltransferase</keyword>
<dbReference type="GO" id="GO:0019432">
    <property type="term" value="P:triglyceride biosynthetic process"/>
    <property type="evidence" value="ECO:0007669"/>
    <property type="project" value="TreeGrafter"/>
</dbReference>
<keyword evidence="10" id="KW-1133">Transmembrane helix</keyword>
<comment type="pathway">
    <text evidence="3">Lipid metabolism.</text>
</comment>
<dbReference type="EMBL" id="SSMQ01000008">
    <property type="protein sequence ID" value="TKD10020.1"/>
    <property type="molecule type" value="Genomic_DNA"/>
</dbReference>
<evidence type="ECO:0000256" key="9">
    <source>
        <dbReference type="ARBA" id="ARBA00022824"/>
    </source>
</evidence>
<evidence type="ECO:0000256" key="14">
    <source>
        <dbReference type="SAM" id="MobiDB-lite"/>
    </source>
</evidence>
<gene>
    <name evidence="15" type="ORF">E8A74_10485</name>
</gene>
<dbReference type="Pfam" id="PF03982">
    <property type="entry name" value="DAGAT"/>
    <property type="match status" value="1"/>
</dbReference>
<comment type="pathway">
    <text evidence="2">Glycerolipid metabolism; triacylglycerol biosynthesis.</text>
</comment>
<keyword evidence="5" id="KW-0444">Lipid biosynthesis</keyword>
<dbReference type="GO" id="GO:0004144">
    <property type="term" value="F:diacylglycerol O-acyltransferase activity"/>
    <property type="evidence" value="ECO:0007669"/>
    <property type="project" value="UniProtKB-EC"/>
</dbReference>
<protein>
    <recommendedName>
        <fullName evidence="4">diacylglycerol O-acyltransferase</fullName>
        <ecNumber evidence="4">2.3.1.20</ecNumber>
    </recommendedName>
</protein>
<dbReference type="InterPro" id="IPR007130">
    <property type="entry name" value="DAGAT"/>
</dbReference>
<keyword evidence="11" id="KW-0443">Lipid metabolism</keyword>
<evidence type="ECO:0000256" key="12">
    <source>
        <dbReference type="ARBA" id="ARBA00023136"/>
    </source>
</evidence>
<keyword evidence="16" id="KW-1185">Reference proteome</keyword>
<dbReference type="Proteomes" id="UP000309215">
    <property type="component" value="Unassembled WGS sequence"/>
</dbReference>
<evidence type="ECO:0000256" key="5">
    <source>
        <dbReference type="ARBA" id="ARBA00022516"/>
    </source>
</evidence>
<evidence type="ECO:0000256" key="13">
    <source>
        <dbReference type="ARBA" id="ARBA00023315"/>
    </source>
</evidence>
<name>A0A4U1JH46_9BACT</name>
<dbReference type="EC" id="2.3.1.20" evidence="4"/>
<proteinExistence type="predicted"/>
<keyword evidence="8" id="KW-0319">Glycerol metabolism</keyword>
<accession>A0A4U1JH46</accession>
<dbReference type="GO" id="GO:0006071">
    <property type="term" value="P:glycerol metabolic process"/>
    <property type="evidence" value="ECO:0007669"/>
    <property type="project" value="UniProtKB-KW"/>
</dbReference>
<evidence type="ECO:0000256" key="1">
    <source>
        <dbReference type="ARBA" id="ARBA00004477"/>
    </source>
</evidence>
<evidence type="ECO:0000256" key="8">
    <source>
        <dbReference type="ARBA" id="ARBA00022798"/>
    </source>
</evidence>
<evidence type="ECO:0000256" key="4">
    <source>
        <dbReference type="ARBA" id="ARBA00013244"/>
    </source>
</evidence>
<dbReference type="PANTHER" id="PTHR12317">
    <property type="entry name" value="DIACYLGLYCEROL O-ACYLTRANSFERASE"/>
    <property type="match status" value="1"/>
</dbReference>
<comment type="subcellular location">
    <subcellularLocation>
        <location evidence="1">Endoplasmic reticulum membrane</location>
        <topology evidence="1">Multi-pass membrane protein</topology>
    </subcellularLocation>
</comment>
<evidence type="ECO:0000256" key="7">
    <source>
        <dbReference type="ARBA" id="ARBA00022692"/>
    </source>
</evidence>
<evidence type="ECO:0000256" key="3">
    <source>
        <dbReference type="ARBA" id="ARBA00005189"/>
    </source>
</evidence>
<dbReference type="SUPFAM" id="SSF69593">
    <property type="entry name" value="Glycerol-3-phosphate (1)-acyltransferase"/>
    <property type="match status" value="1"/>
</dbReference>
<keyword evidence="12" id="KW-0472">Membrane</keyword>
<evidence type="ECO:0000256" key="6">
    <source>
        <dbReference type="ARBA" id="ARBA00022679"/>
    </source>
</evidence>
<sequence length="319" mass="35584">MPGRGRPDDRGLFRLCDRARGDQDGPRMKSAVAQHSSASRSTRRHGHIVPEIRSDVVRRSHRILSRIVKSYFRSEIRGAERLPSSQTILVAHHDGGVLPINGICLGVHWYDHFGFDRPLYVLTHDLLHSLWDPFSRLLADSGLLRADRKAMDAVLERGQSVLIFPGAARESFRPFWHRKNIDLGGRKGFIAQAIRWGLPITPVVSAGSHETVVVLSGGHDFAKMLGIPKIVRSADVWPLLAGLPWGVWALPFLPHIPLPAKITTEVLPPIHLSEALGRDLNPDDASDPEIVQAGFDLVVGRMRKRLGELYDERKYPVLG</sequence>
<feature type="compositionally biased region" description="Basic and acidic residues" evidence="14">
    <location>
        <begin position="18"/>
        <end position="27"/>
    </location>
</feature>
<keyword evidence="7" id="KW-0812">Transmembrane</keyword>
<evidence type="ECO:0000256" key="2">
    <source>
        <dbReference type="ARBA" id="ARBA00004771"/>
    </source>
</evidence>
<dbReference type="PANTHER" id="PTHR12317:SF0">
    <property type="entry name" value="ACYLTRANSFERASE"/>
    <property type="match status" value="1"/>
</dbReference>
<organism evidence="15 16">
    <name type="scientific">Polyangium fumosum</name>
    <dbReference type="NCBI Taxonomy" id="889272"/>
    <lineage>
        <taxon>Bacteria</taxon>
        <taxon>Pseudomonadati</taxon>
        <taxon>Myxococcota</taxon>
        <taxon>Polyangia</taxon>
        <taxon>Polyangiales</taxon>
        <taxon>Polyangiaceae</taxon>
        <taxon>Polyangium</taxon>
    </lineage>
</organism>
<reference evidence="15 16" key="1">
    <citation type="submission" date="2019-04" db="EMBL/GenBank/DDBJ databases">
        <authorList>
            <person name="Li Y."/>
            <person name="Wang J."/>
        </authorList>
    </citation>
    <scope>NUCLEOTIDE SEQUENCE [LARGE SCALE GENOMIC DNA]</scope>
    <source>
        <strain evidence="15 16">DSM 14668</strain>
    </source>
</reference>